<dbReference type="InterPro" id="IPR050291">
    <property type="entry name" value="CDF_Transporter"/>
</dbReference>
<comment type="subcellular location">
    <subcellularLocation>
        <location evidence="1">Membrane</location>
        <topology evidence="1">Multi-pass membrane protein</topology>
    </subcellularLocation>
</comment>
<feature type="transmembrane region" description="Helical" evidence="7">
    <location>
        <begin position="94"/>
        <end position="113"/>
    </location>
</feature>
<evidence type="ECO:0000256" key="2">
    <source>
        <dbReference type="ARBA" id="ARBA00008114"/>
    </source>
</evidence>
<dbReference type="InterPro" id="IPR027470">
    <property type="entry name" value="Cation_efflux_CTD"/>
</dbReference>
<dbReference type="RefSeq" id="WP_028789504.1">
    <property type="nucleotide sequence ID" value="NZ_JPVT01000116.1"/>
</dbReference>
<protein>
    <submittedName>
        <fullName evidence="10">Cobalt-zinc-cadmium resistance protein</fullName>
    </submittedName>
</protein>
<reference evidence="10 11" key="1">
    <citation type="submission" date="2014-08" db="EMBL/GenBank/DDBJ databases">
        <title>Genome sequence of Tetragenococcus muriaticus.</title>
        <authorList>
            <person name="Chuea-nongthon C."/>
            <person name="Rodtong S."/>
            <person name="Yongsawatdigul J."/>
            <person name="Steele J.L."/>
            <person name="Liu X.-y."/>
            <person name="Speers J."/>
            <person name="Glasner J.D."/>
            <person name="Neeno-Eckwall E.C."/>
        </authorList>
    </citation>
    <scope>NUCLEOTIDE SEQUENCE [LARGE SCALE GENOMIC DNA]</scope>
    <source>
        <strain evidence="10 11">3MR10-3</strain>
    </source>
</reference>
<dbReference type="AlphaFoldDB" id="A0A091C290"/>
<dbReference type="Gene3D" id="1.20.1510.10">
    <property type="entry name" value="Cation efflux protein transmembrane domain"/>
    <property type="match status" value="1"/>
</dbReference>
<accession>A0A091C290</accession>
<evidence type="ECO:0000256" key="3">
    <source>
        <dbReference type="ARBA" id="ARBA00022448"/>
    </source>
</evidence>
<gene>
    <name evidence="10" type="ORF">TMU3MR103_1176</name>
</gene>
<feature type="transmembrane region" description="Helical" evidence="7">
    <location>
        <begin position="46"/>
        <end position="74"/>
    </location>
</feature>
<dbReference type="InterPro" id="IPR058533">
    <property type="entry name" value="Cation_efflux_TM"/>
</dbReference>
<dbReference type="PATRIC" id="fig|1302648.3.peg.1143"/>
<evidence type="ECO:0000313" key="11">
    <source>
        <dbReference type="Proteomes" id="UP000029381"/>
    </source>
</evidence>
<comment type="similarity">
    <text evidence="2">Belongs to the cation diffusion facilitator (CDF) transporter (TC 2.A.4) family.</text>
</comment>
<evidence type="ECO:0000256" key="5">
    <source>
        <dbReference type="ARBA" id="ARBA00022989"/>
    </source>
</evidence>
<dbReference type="Pfam" id="PF16916">
    <property type="entry name" value="ZT_dimer"/>
    <property type="match status" value="1"/>
</dbReference>
<dbReference type="InterPro" id="IPR002524">
    <property type="entry name" value="Cation_efflux"/>
</dbReference>
<keyword evidence="3" id="KW-0813">Transport</keyword>
<feature type="transmembrane region" description="Helical" evidence="7">
    <location>
        <begin position="21"/>
        <end position="40"/>
    </location>
</feature>
<evidence type="ECO:0000256" key="4">
    <source>
        <dbReference type="ARBA" id="ARBA00022692"/>
    </source>
</evidence>
<name>A0A091C290_9ENTE</name>
<keyword evidence="11" id="KW-1185">Reference proteome</keyword>
<keyword evidence="5 7" id="KW-1133">Transmembrane helix</keyword>
<dbReference type="SUPFAM" id="SSF160240">
    <property type="entry name" value="Cation efflux protein cytoplasmic domain-like"/>
    <property type="match status" value="1"/>
</dbReference>
<dbReference type="GO" id="GO:0016020">
    <property type="term" value="C:membrane"/>
    <property type="evidence" value="ECO:0007669"/>
    <property type="project" value="UniProtKB-SubCell"/>
</dbReference>
<dbReference type="Proteomes" id="UP000029381">
    <property type="component" value="Unassembled WGS sequence"/>
</dbReference>
<dbReference type="InterPro" id="IPR036837">
    <property type="entry name" value="Cation_efflux_CTD_sf"/>
</dbReference>
<comment type="caution">
    <text evidence="10">The sequence shown here is derived from an EMBL/GenBank/DDBJ whole genome shotgun (WGS) entry which is preliminary data.</text>
</comment>
<dbReference type="FunFam" id="1.20.1510.10:FF:000006">
    <property type="entry name" value="Divalent cation efflux transporter"/>
    <property type="match status" value="1"/>
</dbReference>
<organism evidence="10 11">
    <name type="scientific">Tetragenococcus muriaticus 3MR10-3</name>
    <dbReference type="NCBI Taxonomy" id="1302648"/>
    <lineage>
        <taxon>Bacteria</taxon>
        <taxon>Bacillati</taxon>
        <taxon>Bacillota</taxon>
        <taxon>Bacilli</taxon>
        <taxon>Lactobacillales</taxon>
        <taxon>Enterococcaceae</taxon>
        <taxon>Tetragenococcus</taxon>
    </lineage>
</organism>
<proteinExistence type="inferred from homology"/>
<evidence type="ECO:0000313" key="10">
    <source>
        <dbReference type="EMBL" id="KFN91059.1"/>
    </source>
</evidence>
<dbReference type="PANTHER" id="PTHR43840">
    <property type="entry name" value="MITOCHONDRIAL METAL TRANSPORTER 1-RELATED"/>
    <property type="match status" value="1"/>
</dbReference>
<evidence type="ECO:0000256" key="6">
    <source>
        <dbReference type="ARBA" id="ARBA00023136"/>
    </source>
</evidence>
<dbReference type="Gene3D" id="3.30.70.1350">
    <property type="entry name" value="Cation efflux protein, cytoplasmic domain"/>
    <property type="match status" value="1"/>
</dbReference>
<sequence length="383" mass="43514">MLERLVEKLIKNKNKEEQRTKVGQIAGIFGLISNIVLFFGKLFVGFIASSVAILADAVNSLSDMVSSILTLIGFKVAAKPADRKHPYGHERFEYISGLAVSFVIILVGLQFLQSSFNKILEPESTTFSFGIFVVLLASIFIKIWQISMYKRLGQKIDSQTLQASGKDSLNDVFTTVTVVLSVLIEYLTGWQIDGVIGFILALYIIYTGVRMIKDFIDELLGSRPSDQQIQMMEAKLASYPLILGYHDLLIHNYGPQSKFASVHVEIDASWSLSYAHQVIDMIEKDFQKNLEVELVCHLDPVAIHDTQFLKINKELMNILAEFNEGLKMHDLRIKDHNVLQFDLVIPEEIMENEQQLLAEIRQEVSKRIGNYQLDVRLDHNYLL</sequence>
<feature type="domain" description="Cation efflux protein transmembrane" evidence="8">
    <location>
        <begin position="29"/>
        <end position="220"/>
    </location>
</feature>
<evidence type="ECO:0000256" key="1">
    <source>
        <dbReference type="ARBA" id="ARBA00004141"/>
    </source>
</evidence>
<keyword evidence="6 7" id="KW-0472">Membrane</keyword>
<dbReference type="Pfam" id="PF01545">
    <property type="entry name" value="Cation_efflux"/>
    <property type="match status" value="1"/>
</dbReference>
<evidence type="ECO:0000259" key="8">
    <source>
        <dbReference type="Pfam" id="PF01545"/>
    </source>
</evidence>
<feature type="domain" description="Cation efflux protein cytoplasmic" evidence="9">
    <location>
        <begin position="224"/>
        <end position="300"/>
    </location>
</feature>
<evidence type="ECO:0000259" key="9">
    <source>
        <dbReference type="Pfam" id="PF16916"/>
    </source>
</evidence>
<dbReference type="EMBL" id="JPVT01000116">
    <property type="protein sequence ID" value="KFN91059.1"/>
    <property type="molecule type" value="Genomic_DNA"/>
</dbReference>
<dbReference type="NCBIfam" id="TIGR01297">
    <property type="entry name" value="CDF"/>
    <property type="match status" value="1"/>
</dbReference>
<feature type="transmembrane region" description="Helical" evidence="7">
    <location>
        <begin position="125"/>
        <end position="147"/>
    </location>
</feature>
<dbReference type="GO" id="GO:0008324">
    <property type="term" value="F:monoatomic cation transmembrane transporter activity"/>
    <property type="evidence" value="ECO:0007669"/>
    <property type="project" value="InterPro"/>
</dbReference>
<dbReference type="PANTHER" id="PTHR43840:SF15">
    <property type="entry name" value="MITOCHONDRIAL METAL TRANSPORTER 1-RELATED"/>
    <property type="match status" value="1"/>
</dbReference>
<evidence type="ECO:0000256" key="7">
    <source>
        <dbReference type="SAM" id="Phobius"/>
    </source>
</evidence>
<keyword evidence="4 7" id="KW-0812">Transmembrane</keyword>
<dbReference type="InterPro" id="IPR027469">
    <property type="entry name" value="Cation_efflux_TMD_sf"/>
</dbReference>
<dbReference type="SUPFAM" id="SSF161111">
    <property type="entry name" value="Cation efflux protein transmembrane domain-like"/>
    <property type="match status" value="1"/>
</dbReference>
<feature type="transmembrane region" description="Helical" evidence="7">
    <location>
        <begin position="190"/>
        <end position="209"/>
    </location>
</feature>